<feature type="region of interest" description="Disordered" evidence="1">
    <location>
        <begin position="718"/>
        <end position="764"/>
    </location>
</feature>
<comment type="caution">
    <text evidence="2">The sequence shown here is derived from an EMBL/GenBank/DDBJ whole genome shotgun (WGS) entry which is preliminary data.</text>
</comment>
<evidence type="ECO:0000256" key="1">
    <source>
        <dbReference type="SAM" id="MobiDB-lite"/>
    </source>
</evidence>
<feature type="compositionally biased region" description="Low complexity" evidence="1">
    <location>
        <begin position="742"/>
        <end position="754"/>
    </location>
</feature>
<protein>
    <submittedName>
        <fullName evidence="2">V-type c subunit family protein</fullName>
    </submittedName>
</protein>
<organism evidence="2 3">
    <name type="scientific">Diplodia corticola</name>
    <dbReference type="NCBI Taxonomy" id="236234"/>
    <lineage>
        <taxon>Eukaryota</taxon>
        <taxon>Fungi</taxon>
        <taxon>Dikarya</taxon>
        <taxon>Ascomycota</taxon>
        <taxon>Pezizomycotina</taxon>
        <taxon>Dothideomycetes</taxon>
        <taxon>Dothideomycetes incertae sedis</taxon>
        <taxon>Botryosphaeriales</taxon>
        <taxon>Botryosphaeriaceae</taxon>
        <taxon>Diplodia</taxon>
    </lineage>
</organism>
<dbReference type="STRING" id="236234.A0A1J9QXY6"/>
<accession>A0A1J9QXY6</accession>
<evidence type="ECO:0000313" key="2">
    <source>
        <dbReference type="EMBL" id="OJD33233.1"/>
    </source>
</evidence>
<evidence type="ECO:0000313" key="3">
    <source>
        <dbReference type="Proteomes" id="UP000183809"/>
    </source>
</evidence>
<dbReference type="GeneID" id="31014664"/>
<dbReference type="EMBL" id="MNUE01000032">
    <property type="protein sequence ID" value="OJD33233.1"/>
    <property type="molecule type" value="Genomic_DNA"/>
</dbReference>
<name>A0A1J9QXY6_9PEZI</name>
<proteinExistence type="predicted"/>
<dbReference type="RefSeq" id="XP_020129493.1">
    <property type="nucleotide sequence ID" value="XM_020274403.1"/>
</dbReference>
<dbReference type="Proteomes" id="UP000183809">
    <property type="component" value="Unassembled WGS sequence"/>
</dbReference>
<feature type="region of interest" description="Disordered" evidence="1">
    <location>
        <begin position="779"/>
        <end position="800"/>
    </location>
</feature>
<keyword evidence="3" id="KW-1185">Reference proteome</keyword>
<reference evidence="2 3" key="1">
    <citation type="submission" date="2016-10" db="EMBL/GenBank/DDBJ databases">
        <title>Proteomics and genomics reveal pathogen-plant mechanisms compatible with a hemibiotrophic lifestyle of Diplodia corticola.</title>
        <authorList>
            <person name="Fernandes I."/>
            <person name="De Jonge R."/>
            <person name="Van De Peer Y."/>
            <person name="Devreese B."/>
            <person name="Alves A."/>
            <person name="Esteves A.C."/>
        </authorList>
    </citation>
    <scope>NUCLEOTIDE SEQUENCE [LARGE SCALE GENOMIC DNA]</scope>
    <source>
        <strain evidence="2 3">CBS 112549</strain>
    </source>
</reference>
<sequence>MGTITVKKPGDTDIRTLIDRIEPSPSLDLNRAPTAMLLVTPSFASALLPPVPSAPASLPNVPEAVTQAVSRLVQDSLERESSINNVRIIAAVVDRLPSPEGGSQASKGREGLAYALWFNDNVARTAWSWNTVVQREDNAACLTIDFFDRFKLTDVEGSPRSPHSEVVHRLHLPLANTLFQTGHVSLMYNMLYRLSEIVEPKHGHGAILQNRRTLHVCEVNRANSQRVTWPVAGRYLAHRLVNFPRREETLHQLHVPLVPLTGPRQVEAGLGNIIRQVTGPDGKASPASHELEKAVSSFFEATGQAPHAMPVWALVCSEKNSKYLASAVLSALGKWQPKQFSKVYDYAGMCSHYVGDAWTADPKIFQPAIWKAMLTGNATLHRVLSGGGGWGKKAGLISLNPTTSAQRTAQQATTFSETDQATAESLKAVAEPGSYITFFTSPVSSLNVPAYEQDTSVFGTLPSSIDDIPDTATEGPSGIDVWPGYFGALSEQGMSFKFIRGDPHGPQGKQVYTSTMVDVPFSLFVTSNRLPTNIPAPAVRNTEGAMSKLQVEALGAYINMTVEELQRLPHIGPKITNKIIESGTMHTYTSADRGALHHAYERALHAARAEEWAVAQLPFRAPEVTKILEDMGNKSQLKCKKWEDILYPLAIRLRKRARRFRKLGATSLDHFNSMRQQKNTNDTQLTPSLNSIARQDAFGCVASRAGGSAGQAERLRTRFDKVTVTQQHRRRLSCSHRYTTNDSPSSSPSSSSLPPDDDTDADHIPDSLSSCFSHFIEDTGLDHRPDSPSPSLPAEKTNVDHTPDNVQLLFHRNQFRDTRQYFGRKRRVALQRLQDTVDNVATLRLNEIQYLGDAVELSDVVCLELMLECANANPAAWQQKLKQLSARAGPHASLQTDMWPAMWHFDRIDGSAAQDLIKKLRWRILRWGRKARIGDEEANRRLQKVMEMLQEDERGTRTFRMLKARLEELVEERMRAETRGWMKNKYRVALRKLRAGEIAYLREAVGAVERNVGVMGKILFFIKQGAEEGLERQKRVGEDVRQKSHDPTWKQMNEAWTLAGELESLLSKR</sequence>
<dbReference type="AlphaFoldDB" id="A0A1J9QXY6"/>
<gene>
    <name evidence="2" type="ORF">BKCO1_3200016</name>
</gene>
<dbReference type="OrthoDB" id="1744869at2759"/>